<evidence type="ECO:0000259" key="7">
    <source>
        <dbReference type="Pfam" id="PF02687"/>
    </source>
</evidence>
<evidence type="ECO:0000313" key="9">
    <source>
        <dbReference type="Proteomes" id="UP001169242"/>
    </source>
</evidence>
<dbReference type="InterPro" id="IPR038766">
    <property type="entry name" value="Membrane_comp_ABC_pdt"/>
</dbReference>
<dbReference type="RefSeq" id="WP_271012305.1">
    <property type="nucleotide sequence ID" value="NZ_JAQIFT010000044.1"/>
</dbReference>
<accession>A0AA42DN15</accession>
<dbReference type="InterPro" id="IPR003838">
    <property type="entry name" value="ABC3_permease_C"/>
</dbReference>
<evidence type="ECO:0000256" key="4">
    <source>
        <dbReference type="ARBA" id="ARBA00022989"/>
    </source>
</evidence>
<proteinExistence type="predicted"/>
<keyword evidence="5 6" id="KW-0472">Membrane</keyword>
<dbReference type="Pfam" id="PF02687">
    <property type="entry name" value="FtsX"/>
    <property type="match status" value="2"/>
</dbReference>
<comment type="subcellular location">
    <subcellularLocation>
        <location evidence="1">Cell membrane</location>
        <topology evidence="1">Multi-pass membrane protein</topology>
    </subcellularLocation>
</comment>
<protein>
    <submittedName>
        <fullName evidence="8">ABC transporter permease</fullName>
    </submittedName>
</protein>
<feature type="transmembrane region" description="Helical" evidence="6">
    <location>
        <begin position="302"/>
        <end position="328"/>
    </location>
</feature>
<feature type="domain" description="ABC3 transporter permease C-terminal" evidence="7">
    <location>
        <begin position="630"/>
        <end position="741"/>
    </location>
</feature>
<dbReference type="EMBL" id="JAQIFT010000044">
    <property type="protein sequence ID" value="MDA3732009.1"/>
    <property type="molecule type" value="Genomic_DNA"/>
</dbReference>
<evidence type="ECO:0000313" key="8">
    <source>
        <dbReference type="EMBL" id="MDA3732009.1"/>
    </source>
</evidence>
<dbReference type="PANTHER" id="PTHR30287:SF1">
    <property type="entry name" value="INNER MEMBRANE PROTEIN"/>
    <property type="match status" value="1"/>
</dbReference>
<keyword evidence="9" id="KW-1185">Reference proteome</keyword>
<feature type="transmembrane region" description="Helical" evidence="6">
    <location>
        <begin position="424"/>
        <end position="448"/>
    </location>
</feature>
<evidence type="ECO:0000256" key="5">
    <source>
        <dbReference type="ARBA" id="ARBA00023136"/>
    </source>
</evidence>
<keyword evidence="3 6" id="KW-0812">Transmembrane</keyword>
<feature type="transmembrane region" description="Helical" evidence="6">
    <location>
        <begin position="259"/>
        <end position="281"/>
    </location>
</feature>
<evidence type="ECO:0000256" key="6">
    <source>
        <dbReference type="SAM" id="Phobius"/>
    </source>
</evidence>
<comment type="caution">
    <text evidence="8">The sequence shown here is derived from an EMBL/GenBank/DDBJ whole genome shotgun (WGS) entry which is preliminary data.</text>
</comment>
<feature type="transmembrane region" description="Helical" evidence="6">
    <location>
        <begin position="625"/>
        <end position="645"/>
    </location>
</feature>
<evidence type="ECO:0000256" key="3">
    <source>
        <dbReference type="ARBA" id="ARBA00022692"/>
    </source>
</evidence>
<sequence length="757" mass="86330">MYYTMDSMTLGIEKLAKVCNQEDFSVEVINAVLPSELGQIPKEHQLEYASYKLTDLKRIDYKCYEGILKTRIKAFNKVYPDYNLEVRSYKDIDFVHDRASHTIRVFKDGRDINKTYLVSGRMPHTANEIVVNQIYGEKNGMQFGDTLTLGGKPYTLTGYVLFSDMNLPMLGNDFIIDNSKITIGTLKDSVYHNLKGEEYFYLAGKATKQGKMENFKQEVEDDYKSHDTLGFITSIVATENQMRSGAIYEELRTGKAATLGISIIIAGIAVMIVGILVSKILRSEKTQIGVLKALGYEPWEIAIPYILLLLVIGVPMLVIGYMTGLYAADPMKDFYLEFYLLLNEAITTNSYVFITAVLVPLAFILGLSFFMIWRMLSKETIKLLKVGENEKITKLGKMIGKILSRTKAETKFKYTFIFKNTGKFIVFFWGITFSSMLILLGFMMSGMFDKMTVEYYQNVGYQYEGYLDYSKPKPKVKAGQEKFLTASNIFYEDEPITAKGLESDNQLHKLVDKKGQEITHLLDEGFIVNQSFAISYGIKKGDQLVLKIEDRVYQHEVVGIATTYGENTVYCEIEDLSLVLSKNKSKKLYTGIYSEESLDEKMFMTVVSKGTLMEQTELMQGFIKLAMYAMFGSAIMMSALILYVLTTLTVEDNYYNISLLKVMGYNQREVNRMILNSYLIYAIITYAISIPITWLLVKVMVIYFSSAFDFVMPLELEGWHIIVGFGIILIIFLMGTYAAKRHIDKVSLQEVLKAYRE</sequence>
<organism evidence="8 9">
    <name type="scientific">Holtiella tumoricola</name>
    <dbReference type="NCBI Taxonomy" id="3018743"/>
    <lineage>
        <taxon>Bacteria</taxon>
        <taxon>Bacillati</taxon>
        <taxon>Bacillota</taxon>
        <taxon>Clostridia</taxon>
        <taxon>Lachnospirales</taxon>
        <taxon>Cellulosilyticaceae</taxon>
        <taxon>Holtiella</taxon>
    </lineage>
</organism>
<feature type="transmembrane region" description="Helical" evidence="6">
    <location>
        <begin position="718"/>
        <end position="739"/>
    </location>
</feature>
<reference evidence="8" key="1">
    <citation type="journal article" date="2023" name="Int. J. Syst. Evol. Microbiol.">
        <title>&lt;i&gt;Holtiella tumoricola&lt;/i&gt; gen. nov. sp. nov., isolated from a human clinical sample.</title>
        <authorList>
            <person name="Allen-Vercoe E."/>
            <person name="Daigneault M.C."/>
            <person name="Vancuren S.J."/>
            <person name="Cochrane K."/>
            <person name="O'Neal L.L."/>
            <person name="Sankaranarayanan K."/>
            <person name="Lawson P.A."/>
        </authorList>
    </citation>
    <scope>NUCLEOTIDE SEQUENCE</scope>
    <source>
        <strain evidence="8">CC70A</strain>
    </source>
</reference>
<evidence type="ECO:0000256" key="2">
    <source>
        <dbReference type="ARBA" id="ARBA00022475"/>
    </source>
</evidence>
<name>A0AA42DN15_9FIRM</name>
<keyword evidence="4 6" id="KW-1133">Transmembrane helix</keyword>
<dbReference type="Proteomes" id="UP001169242">
    <property type="component" value="Unassembled WGS sequence"/>
</dbReference>
<dbReference type="AlphaFoldDB" id="A0AA42DN15"/>
<dbReference type="GO" id="GO:0005886">
    <property type="term" value="C:plasma membrane"/>
    <property type="evidence" value="ECO:0007669"/>
    <property type="project" value="UniProtKB-SubCell"/>
</dbReference>
<feature type="transmembrane region" description="Helical" evidence="6">
    <location>
        <begin position="678"/>
        <end position="706"/>
    </location>
</feature>
<keyword evidence="2" id="KW-1003">Cell membrane</keyword>
<dbReference type="PANTHER" id="PTHR30287">
    <property type="entry name" value="MEMBRANE COMPONENT OF PREDICTED ABC SUPERFAMILY METABOLITE UPTAKE TRANSPORTER"/>
    <property type="match status" value="1"/>
</dbReference>
<gene>
    <name evidence="8" type="ORF">PBV87_11005</name>
</gene>
<feature type="transmembrane region" description="Helical" evidence="6">
    <location>
        <begin position="348"/>
        <end position="373"/>
    </location>
</feature>
<feature type="domain" description="ABC3 transporter permease C-terminal" evidence="7">
    <location>
        <begin position="261"/>
        <end position="379"/>
    </location>
</feature>
<evidence type="ECO:0000256" key="1">
    <source>
        <dbReference type="ARBA" id="ARBA00004651"/>
    </source>
</evidence>